<sequence length="62" mass="7437">MHVPFFSLLVFTLVCIFNLLYIFFYFSTIITDVRIWGIGRLRVSHIFDNKPLNRRFESFSTS</sequence>
<accession>A0A1I7WA18</accession>
<organism evidence="2 3">
    <name type="scientific">Heterorhabditis bacteriophora</name>
    <name type="common">Entomopathogenic nematode worm</name>
    <dbReference type="NCBI Taxonomy" id="37862"/>
    <lineage>
        <taxon>Eukaryota</taxon>
        <taxon>Metazoa</taxon>
        <taxon>Ecdysozoa</taxon>
        <taxon>Nematoda</taxon>
        <taxon>Chromadorea</taxon>
        <taxon>Rhabditida</taxon>
        <taxon>Rhabditina</taxon>
        <taxon>Rhabditomorpha</taxon>
        <taxon>Strongyloidea</taxon>
        <taxon>Heterorhabditidae</taxon>
        <taxon>Heterorhabditis</taxon>
    </lineage>
</organism>
<dbReference type="AlphaFoldDB" id="A0A1I7WA18"/>
<proteinExistence type="predicted"/>
<dbReference type="Proteomes" id="UP000095283">
    <property type="component" value="Unplaced"/>
</dbReference>
<keyword evidence="2" id="KW-1185">Reference proteome</keyword>
<evidence type="ECO:0000313" key="2">
    <source>
        <dbReference type="Proteomes" id="UP000095283"/>
    </source>
</evidence>
<reference evidence="3" key="1">
    <citation type="submission" date="2016-11" db="UniProtKB">
        <authorList>
            <consortium name="WormBaseParasite"/>
        </authorList>
    </citation>
    <scope>IDENTIFICATION</scope>
</reference>
<evidence type="ECO:0000313" key="3">
    <source>
        <dbReference type="WBParaSite" id="Hba_01529"/>
    </source>
</evidence>
<dbReference type="WBParaSite" id="Hba_01529">
    <property type="protein sequence ID" value="Hba_01529"/>
    <property type="gene ID" value="Hba_01529"/>
</dbReference>
<keyword evidence="1" id="KW-0472">Membrane</keyword>
<evidence type="ECO:0000256" key="1">
    <source>
        <dbReference type="SAM" id="Phobius"/>
    </source>
</evidence>
<feature type="transmembrane region" description="Helical" evidence="1">
    <location>
        <begin position="6"/>
        <end position="26"/>
    </location>
</feature>
<name>A0A1I7WA18_HETBA</name>
<keyword evidence="1" id="KW-0812">Transmembrane</keyword>
<protein>
    <submittedName>
        <fullName evidence="3">Secreted protein</fullName>
    </submittedName>
</protein>
<keyword evidence="1" id="KW-1133">Transmembrane helix</keyword>